<feature type="domain" description="FBD" evidence="1">
    <location>
        <begin position="348"/>
        <end position="421"/>
    </location>
</feature>
<dbReference type="EMBL" id="CM017657">
    <property type="protein sequence ID" value="TYI67095.1"/>
    <property type="molecule type" value="Genomic_DNA"/>
</dbReference>
<dbReference type="InterPro" id="IPR036047">
    <property type="entry name" value="F-box-like_dom_sf"/>
</dbReference>
<evidence type="ECO:0000313" key="3">
    <source>
        <dbReference type="Proteomes" id="UP000323597"/>
    </source>
</evidence>
<protein>
    <recommendedName>
        <fullName evidence="1">FBD domain-containing protein</fullName>
    </recommendedName>
</protein>
<dbReference type="CDD" id="cd22160">
    <property type="entry name" value="F-box_AtFBL13-like"/>
    <property type="match status" value="1"/>
</dbReference>
<dbReference type="InterPro" id="IPR032675">
    <property type="entry name" value="LRR_dom_sf"/>
</dbReference>
<accession>A0A5D2TQX1</accession>
<dbReference type="Pfam" id="PF23622">
    <property type="entry name" value="LRR_At1g61320_AtMIF1"/>
    <property type="match status" value="1"/>
</dbReference>
<sequence>MAMCVKDRISNFSDHILCHILSFLPIKAAVRTSIISTKWRNLFASISIIEFDGDLLGRLTDRNIDSFKNFVDGLLKFPDQVSLDCFRLRDGISSWNDGDHDFDVSGWICAALCRGVKEIDLRLRNFGNVPPVLFTCHSLVNLTLDAVGSKIEVPSDVCLGNLKTFYLIESVVVCDSINRLISNCHVLEDLAFLDCSFGNASELNIQSPLLKELTLSYFNPIDIDHVVVINAPNLVYFYYELEIVKVYPLSDMKSLEKAEICILFGSETDASYLIQGIYNVRSLTLKISKEIFPTSRLPIFYNLNELEFCGDICSVKFLHCVPNLKKLILKYLNYAGTQWKGLCIEIPSCLSFHLKEIEIEIPRIDTHMIEMVSYLLDNAMVLERLIIVSTDRLTTTTEKRKVRNQLLQLLKSSKKCLIVIL</sequence>
<dbReference type="Pfam" id="PF00646">
    <property type="entry name" value="F-box"/>
    <property type="match status" value="1"/>
</dbReference>
<dbReference type="InterPro" id="IPR050232">
    <property type="entry name" value="FBL13/AtMIF1-like"/>
</dbReference>
<proteinExistence type="predicted"/>
<dbReference type="SMART" id="SM00579">
    <property type="entry name" value="FBD"/>
    <property type="match status" value="1"/>
</dbReference>
<dbReference type="InterPro" id="IPR055357">
    <property type="entry name" value="LRR_At1g61320_AtMIF1"/>
</dbReference>
<gene>
    <name evidence="2" type="ORF">E1A91_D09G274800v1</name>
</gene>
<dbReference type="PANTHER" id="PTHR31900">
    <property type="entry name" value="F-BOX/RNI SUPERFAMILY PROTEIN-RELATED"/>
    <property type="match status" value="1"/>
</dbReference>
<keyword evidence="3" id="KW-1185">Reference proteome</keyword>
<dbReference type="Proteomes" id="UP000323597">
    <property type="component" value="Chromosome D09"/>
</dbReference>
<evidence type="ECO:0000313" key="2">
    <source>
        <dbReference type="EMBL" id="TYI67095.1"/>
    </source>
</evidence>
<reference evidence="2 3" key="1">
    <citation type="submission" date="2019-07" db="EMBL/GenBank/DDBJ databases">
        <title>WGS assembly of Gossypium mustelinum.</title>
        <authorList>
            <person name="Chen Z.J."/>
            <person name="Sreedasyam A."/>
            <person name="Ando A."/>
            <person name="Song Q."/>
            <person name="De L."/>
            <person name="Hulse-Kemp A."/>
            <person name="Ding M."/>
            <person name="Ye W."/>
            <person name="Kirkbride R."/>
            <person name="Jenkins J."/>
            <person name="Plott C."/>
            <person name="Lovell J."/>
            <person name="Lin Y.-M."/>
            <person name="Vaughn R."/>
            <person name="Liu B."/>
            <person name="Li W."/>
            <person name="Simpson S."/>
            <person name="Scheffler B."/>
            <person name="Saski C."/>
            <person name="Grover C."/>
            <person name="Hu G."/>
            <person name="Conover J."/>
            <person name="Carlson J."/>
            <person name="Shu S."/>
            <person name="Boston L."/>
            <person name="Williams M."/>
            <person name="Peterson D."/>
            <person name="Mcgee K."/>
            <person name="Jones D."/>
            <person name="Wendel J."/>
            <person name="Stelly D."/>
            <person name="Grimwood J."/>
            <person name="Schmutz J."/>
        </authorList>
    </citation>
    <scope>NUCLEOTIDE SEQUENCE [LARGE SCALE GENOMIC DNA]</scope>
    <source>
        <strain evidence="2">1408120.09</strain>
    </source>
</reference>
<evidence type="ECO:0000259" key="1">
    <source>
        <dbReference type="SMART" id="SM00579"/>
    </source>
</evidence>
<dbReference type="PANTHER" id="PTHR31900:SF27">
    <property type="entry name" value="FBD DOMAIN-CONTAINING PROTEIN"/>
    <property type="match status" value="1"/>
</dbReference>
<organism evidence="2 3">
    <name type="scientific">Gossypium mustelinum</name>
    <name type="common">Cotton</name>
    <name type="synonym">Gossypium caicoense</name>
    <dbReference type="NCBI Taxonomy" id="34275"/>
    <lineage>
        <taxon>Eukaryota</taxon>
        <taxon>Viridiplantae</taxon>
        <taxon>Streptophyta</taxon>
        <taxon>Embryophyta</taxon>
        <taxon>Tracheophyta</taxon>
        <taxon>Spermatophyta</taxon>
        <taxon>Magnoliopsida</taxon>
        <taxon>eudicotyledons</taxon>
        <taxon>Gunneridae</taxon>
        <taxon>Pentapetalae</taxon>
        <taxon>rosids</taxon>
        <taxon>malvids</taxon>
        <taxon>Malvales</taxon>
        <taxon>Malvaceae</taxon>
        <taxon>Malvoideae</taxon>
        <taxon>Gossypium</taxon>
    </lineage>
</organism>
<dbReference type="SUPFAM" id="SSF52058">
    <property type="entry name" value="L domain-like"/>
    <property type="match status" value="1"/>
</dbReference>
<dbReference type="InterPro" id="IPR053781">
    <property type="entry name" value="F-box_AtFBL13-like"/>
</dbReference>
<dbReference type="Gene3D" id="3.80.10.10">
    <property type="entry name" value="Ribonuclease Inhibitor"/>
    <property type="match status" value="1"/>
</dbReference>
<name>A0A5D2TQX1_GOSMU</name>
<dbReference type="SUPFAM" id="SSF81383">
    <property type="entry name" value="F-box domain"/>
    <property type="match status" value="1"/>
</dbReference>
<dbReference type="InterPro" id="IPR001810">
    <property type="entry name" value="F-box_dom"/>
</dbReference>
<dbReference type="AlphaFoldDB" id="A0A5D2TQX1"/>
<dbReference type="InterPro" id="IPR006566">
    <property type="entry name" value="FBD"/>
</dbReference>